<dbReference type="InterPro" id="IPR050135">
    <property type="entry name" value="dGTPase-like"/>
</dbReference>
<keyword evidence="2" id="KW-0378">Hydrolase</keyword>
<dbReference type="PANTHER" id="PTHR11373">
    <property type="entry name" value="DEOXYNUCLEOSIDE TRIPHOSPHATE TRIPHOSPHOHYDROLASE"/>
    <property type="match status" value="1"/>
</dbReference>
<dbReference type="GO" id="GO:0008832">
    <property type="term" value="F:dGTPase activity"/>
    <property type="evidence" value="ECO:0007669"/>
    <property type="project" value="TreeGrafter"/>
</dbReference>
<reference evidence="2 3" key="1">
    <citation type="journal article" date="2012" name="J. Bacteriol.">
        <title>Genome of Bacillus macauensis ZFHKF-1, a Long-Chain-Forming Bacterium.</title>
        <authorList>
            <person name="Cai L."/>
            <person name="Zhang T."/>
        </authorList>
    </citation>
    <scope>NUCLEOTIDE SEQUENCE [LARGE SCALE GENOMIC DNA]</scope>
    <source>
        <strain evidence="2 3">ZFHKF-1</strain>
    </source>
</reference>
<dbReference type="OrthoDB" id="9814017at2"/>
<dbReference type="Gene3D" id="1.10.3210.10">
    <property type="entry name" value="Hypothetical protein af1432"/>
    <property type="match status" value="1"/>
</dbReference>
<dbReference type="Proteomes" id="UP000004080">
    <property type="component" value="Unassembled WGS sequence"/>
</dbReference>
<proteinExistence type="predicted"/>
<dbReference type="EMBL" id="AKKV01000053">
    <property type="protein sequence ID" value="EIT83662.1"/>
    <property type="molecule type" value="Genomic_DNA"/>
</dbReference>
<dbReference type="PATRIC" id="fig|1196324.3.peg.3882"/>
<organism evidence="2 3">
    <name type="scientific">Fictibacillus macauensis ZFHKF-1</name>
    <dbReference type="NCBI Taxonomy" id="1196324"/>
    <lineage>
        <taxon>Bacteria</taxon>
        <taxon>Bacillati</taxon>
        <taxon>Bacillota</taxon>
        <taxon>Bacilli</taxon>
        <taxon>Bacillales</taxon>
        <taxon>Fictibacillaceae</taxon>
        <taxon>Fictibacillus</taxon>
    </lineage>
</organism>
<dbReference type="PANTHER" id="PTHR11373:SF41">
    <property type="entry name" value="METAL-DEPENDENT PHOSPHOHYDROLASE"/>
    <property type="match status" value="1"/>
</dbReference>
<evidence type="ECO:0000259" key="1">
    <source>
        <dbReference type="PROSITE" id="PS51831"/>
    </source>
</evidence>
<dbReference type="InterPro" id="IPR006674">
    <property type="entry name" value="HD_domain"/>
</dbReference>
<sequence>MIIHSALYGSFEVEPVLRDLINCEAVQRLKKVHQGGACYLVNDAWNVTRYEHSLGVMLLLRRAGACLEEQMAGLLHDISHTAFSHVIDDVMARPQEDYHEEQMMATLLRSDIPEILARHGYDLNVLETEQWSLLERPLPDLCADRIDYTLRDLQRSGVITLSEVHAFLEALKVHEGIFYIDCIEQAMWFVDAYYKEVIDYFLHPLNVYSNAALAAILKRALREGSLQEQDFMTHDAHVINTLLQEASPGVKEAMKMLMKQRPHISVVSEQAQYDYFRRSKLRLMDPYILVNQELQRASSQSTEIANMYEKAKKKSLAGVYVKLLENLK</sequence>
<dbReference type="eggNOG" id="COG1078">
    <property type="taxonomic scope" value="Bacteria"/>
</dbReference>
<dbReference type="STRING" id="1196324.A374_19120"/>
<protein>
    <submittedName>
        <fullName evidence="2">Metal-dependent phosphohydrolase</fullName>
    </submittedName>
</protein>
<dbReference type="AlphaFoldDB" id="I8ADN0"/>
<evidence type="ECO:0000313" key="3">
    <source>
        <dbReference type="Proteomes" id="UP000004080"/>
    </source>
</evidence>
<comment type="caution">
    <text evidence="2">The sequence shown here is derived from an EMBL/GenBank/DDBJ whole genome shotgun (WGS) entry which is preliminary data.</text>
</comment>
<accession>I8ADN0</accession>
<feature type="domain" description="HD" evidence="1">
    <location>
        <begin position="49"/>
        <end position="149"/>
    </location>
</feature>
<evidence type="ECO:0000313" key="2">
    <source>
        <dbReference type="EMBL" id="EIT83662.1"/>
    </source>
</evidence>
<dbReference type="InterPro" id="IPR003607">
    <property type="entry name" value="HD/PDEase_dom"/>
</dbReference>
<dbReference type="GO" id="GO:0006203">
    <property type="term" value="P:dGTP catabolic process"/>
    <property type="evidence" value="ECO:0007669"/>
    <property type="project" value="TreeGrafter"/>
</dbReference>
<keyword evidence="3" id="KW-1185">Reference proteome</keyword>
<dbReference type="SUPFAM" id="SSF109604">
    <property type="entry name" value="HD-domain/PDEase-like"/>
    <property type="match status" value="1"/>
</dbReference>
<dbReference type="SMART" id="SM00471">
    <property type="entry name" value="HDc"/>
    <property type="match status" value="1"/>
</dbReference>
<dbReference type="RefSeq" id="WP_007203888.1">
    <property type="nucleotide sequence ID" value="NZ_AKKV01000053.1"/>
</dbReference>
<name>I8ADN0_9BACL</name>
<dbReference type="CDD" id="cd00077">
    <property type="entry name" value="HDc"/>
    <property type="match status" value="1"/>
</dbReference>
<dbReference type="FunFam" id="1.10.3210.10:FF:000026">
    <property type="entry name" value="Metal-dependent phosphohydrolase"/>
    <property type="match status" value="1"/>
</dbReference>
<dbReference type="Pfam" id="PF01966">
    <property type="entry name" value="HD"/>
    <property type="match status" value="1"/>
</dbReference>
<gene>
    <name evidence="2" type="ORF">A374_19120</name>
</gene>
<dbReference type="PROSITE" id="PS51831">
    <property type="entry name" value="HD"/>
    <property type="match status" value="1"/>
</dbReference>